<dbReference type="EMBL" id="GISG01181102">
    <property type="protein sequence ID" value="MBA4653859.1"/>
    <property type="molecule type" value="Transcribed_RNA"/>
</dbReference>
<evidence type="ECO:0000256" key="1">
    <source>
        <dbReference type="SAM" id="MobiDB-lite"/>
    </source>
</evidence>
<proteinExistence type="predicted"/>
<evidence type="ECO:0000313" key="2">
    <source>
        <dbReference type="EMBL" id="MBA4653859.1"/>
    </source>
</evidence>
<feature type="region of interest" description="Disordered" evidence="1">
    <location>
        <begin position="1"/>
        <end position="26"/>
    </location>
</feature>
<reference evidence="2" key="1">
    <citation type="journal article" date="2013" name="J. Plant Res.">
        <title>Effect of fungi and light on seed germination of three Opuntia species from semiarid lands of central Mexico.</title>
        <authorList>
            <person name="Delgado-Sanchez P."/>
            <person name="Jimenez-Bremont J.F."/>
            <person name="Guerrero-Gonzalez Mde L."/>
            <person name="Flores J."/>
        </authorList>
    </citation>
    <scope>NUCLEOTIDE SEQUENCE</scope>
    <source>
        <tissue evidence="2">Cladode</tissue>
    </source>
</reference>
<sequence length="99" mass="11017">MLLGSSIGLGREPTSRQPRLQPSCPRRNQMQLQPCSIACSESLLTTQFFPARFEPFLMMERLRGCMGLPQSAGSSPSLKILVPWSSFVRTRCTQMPGIT</sequence>
<reference evidence="2" key="2">
    <citation type="submission" date="2020-07" db="EMBL/GenBank/DDBJ databases">
        <authorList>
            <person name="Vera ALvarez R."/>
            <person name="Arias-Moreno D.M."/>
            <person name="Jimenez-Jacinto V."/>
            <person name="Jimenez-Bremont J.F."/>
            <person name="Swaminathan K."/>
            <person name="Moose S.P."/>
            <person name="Guerrero-Gonzalez M.L."/>
            <person name="Marino-Ramirez L."/>
            <person name="Landsman D."/>
            <person name="Rodriguez-Kessler M."/>
            <person name="Delgado-Sanchez P."/>
        </authorList>
    </citation>
    <scope>NUCLEOTIDE SEQUENCE</scope>
    <source>
        <tissue evidence="2">Cladode</tissue>
    </source>
</reference>
<dbReference type="AlphaFoldDB" id="A0A7C8ZX55"/>
<protein>
    <submittedName>
        <fullName evidence="2">Uncharacterized protein</fullName>
    </submittedName>
</protein>
<name>A0A7C8ZX55_OPUST</name>
<accession>A0A7C8ZX55</accession>
<organism evidence="2">
    <name type="scientific">Opuntia streptacantha</name>
    <name type="common">Prickly pear cactus</name>
    <name type="synonym">Opuntia cardona</name>
    <dbReference type="NCBI Taxonomy" id="393608"/>
    <lineage>
        <taxon>Eukaryota</taxon>
        <taxon>Viridiplantae</taxon>
        <taxon>Streptophyta</taxon>
        <taxon>Embryophyta</taxon>
        <taxon>Tracheophyta</taxon>
        <taxon>Spermatophyta</taxon>
        <taxon>Magnoliopsida</taxon>
        <taxon>eudicotyledons</taxon>
        <taxon>Gunneridae</taxon>
        <taxon>Pentapetalae</taxon>
        <taxon>Caryophyllales</taxon>
        <taxon>Cactineae</taxon>
        <taxon>Cactaceae</taxon>
        <taxon>Opuntioideae</taxon>
        <taxon>Opuntia</taxon>
    </lineage>
</organism>
<feature type="compositionally biased region" description="Polar residues" evidence="1">
    <location>
        <begin position="15"/>
        <end position="26"/>
    </location>
</feature>